<feature type="compositionally biased region" description="Basic residues" evidence="11">
    <location>
        <begin position="16"/>
        <end position="26"/>
    </location>
</feature>
<keyword evidence="13" id="KW-1185">Reference proteome</keyword>
<comment type="catalytic activity">
    <reaction evidence="8">
        <text>adenosine + H2O + H(+) = inosine + NH4(+)</text>
        <dbReference type="Rhea" id="RHEA:24408"/>
        <dbReference type="ChEBI" id="CHEBI:15377"/>
        <dbReference type="ChEBI" id="CHEBI:15378"/>
        <dbReference type="ChEBI" id="CHEBI:16335"/>
        <dbReference type="ChEBI" id="CHEBI:17596"/>
        <dbReference type="ChEBI" id="CHEBI:28938"/>
        <dbReference type="EC" id="3.5.4.4"/>
    </reaction>
    <physiologicalReaction direction="left-to-right" evidence="8">
        <dbReference type="Rhea" id="RHEA:24409"/>
    </physiologicalReaction>
</comment>
<dbReference type="CDD" id="cd16833">
    <property type="entry name" value="YfiH"/>
    <property type="match status" value="1"/>
</dbReference>
<dbReference type="InterPro" id="IPR011324">
    <property type="entry name" value="Cytotoxic_necrot_fac-like_cat"/>
</dbReference>
<dbReference type="GO" id="GO:0016787">
    <property type="term" value="F:hydrolase activity"/>
    <property type="evidence" value="ECO:0007669"/>
    <property type="project" value="UniProtKB-KW"/>
</dbReference>
<evidence type="ECO:0000256" key="5">
    <source>
        <dbReference type="ARBA" id="ARBA00022723"/>
    </source>
</evidence>
<evidence type="ECO:0000313" key="13">
    <source>
        <dbReference type="Proteomes" id="UP000501452"/>
    </source>
</evidence>
<feature type="region of interest" description="Disordered" evidence="11">
    <location>
        <begin position="1"/>
        <end position="34"/>
    </location>
</feature>
<comment type="catalytic activity">
    <reaction evidence="1">
        <text>inosine + phosphate = alpha-D-ribose 1-phosphate + hypoxanthine</text>
        <dbReference type="Rhea" id="RHEA:27646"/>
        <dbReference type="ChEBI" id="CHEBI:17368"/>
        <dbReference type="ChEBI" id="CHEBI:17596"/>
        <dbReference type="ChEBI" id="CHEBI:43474"/>
        <dbReference type="ChEBI" id="CHEBI:57720"/>
        <dbReference type="EC" id="2.4.2.1"/>
    </reaction>
    <physiologicalReaction direction="left-to-right" evidence="1">
        <dbReference type="Rhea" id="RHEA:27647"/>
    </physiologicalReaction>
</comment>
<evidence type="ECO:0000256" key="2">
    <source>
        <dbReference type="ARBA" id="ARBA00003215"/>
    </source>
</evidence>
<dbReference type="Gene3D" id="3.60.140.10">
    <property type="entry name" value="CNF1/YfiH-like putative cysteine hydrolases"/>
    <property type="match status" value="1"/>
</dbReference>
<keyword evidence="4" id="KW-0808">Transferase</keyword>
<evidence type="ECO:0000256" key="7">
    <source>
        <dbReference type="ARBA" id="ARBA00022833"/>
    </source>
</evidence>
<evidence type="ECO:0000256" key="11">
    <source>
        <dbReference type="SAM" id="MobiDB-lite"/>
    </source>
</evidence>
<evidence type="ECO:0000256" key="3">
    <source>
        <dbReference type="ARBA" id="ARBA00007353"/>
    </source>
</evidence>
<dbReference type="Proteomes" id="UP000501452">
    <property type="component" value="Chromosome"/>
</dbReference>
<comment type="catalytic activity">
    <reaction evidence="10">
        <text>S-methyl-5'-thioadenosine + phosphate = 5-(methylsulfanyl)-alpha-D-ribose 1-phosphate + adenine</text>
        <dbReference type="Rhea" id="RHEA:11852"/>
        <dbReference type="ChEBI" id="CHEBI:16708"/>
        <dbReference type="ChEBI" id="CHEBI:17509"/>
        <dbReference type="ChEBI" id="CHEBI:43474"/>
        <dbReference type="ChEBI" id="CHEBI:58533"/>
        <dbReference type="EC" id="2.4.2.28"/>
    </reaction>
    <physiologicalReaction direction="left-to-right" evidence="10">
        <dbReference type="Rhea" id="RHEA:11853"/>
    </physiologicalReaction>
</comment>
<evidence type="ECO:0000256" key="9">
    <source>
        <dbReference type="ARBA" id="ARBA00048968"/>
    </source>
</evidence>
<evidence type="ECO:0000256" key="10">
    <source>
        <dbReference type="ARBA" id="ARBA00049893"/>
    </source>
</evidence>
<name>A0A6G8Q9G7_9ACTN</name>
<reference evidence="12 13" key="1">
    <citation type="submission" date="2019-10" db="EMBL/GenBank/DDBJ databases">
        <title>Rubrobacter sp nov SCSIO 52090 isolated from a deep-sea sediment in the South China Sea.</title>
        <authorList>
            <person name="Chen R.W."/>
        </authorList>
    </citation>
    <scope>NUCLEOTIDE SEQUENCE [LARGE SCALE GENOMIC DNA]</scope>
    <source>
        <strain evidence="12 13">SCSIO 52909</strain>
    </source>
</reference>
<dbReference type="PANTHER" id="PTHR30616">
    <property type="entry name" value="UNCHARACTERIZED PROTEIN YFIH"/>
    <property type="match status" value="1"/>
</dbReference>
<dbReference type="GO" id="GO:0017061">
    <property type="term" value="F:S-methyl-5-thioadenosine phosphorylase activity"/>
    <property type="evidence" value="ECO:0007669"/>
    <property type="project" value="UniProtKB-EC"/>
</dbReference>
<sequence length="297" mass="29955">MGAGGRRAAAAARGGAARRRLRRGGRPGHPGLPAAQVAAAPGSVRARISNLLHDGAPAATHTAAGGAVYVSPQPGPEGAKVFFFTRLGGVSRPPFDSLNVSVKVGDDPDAVAGNISTIREALGGGPSAWVKQVAGDGVLRVTEGGFAGEADALVTSTEGLSLNVAVADCVPVALVGQDEVAMIHSGWRGTLAGISGKAAGRMAVGAKRAYIGPCIRGCCYEVSEELAGAFAAEFGDGVVSGRNLSLPGAIRTDLERSGVEVTDLGLCTGCRPDLFFSHRKQKPATGRSLAAVVKVGR</sequence>
<dbReference type="GO" id="GO:0005507">
    <property type="term" value="F:copper ion binding"/>
    <property type="evidence" value="ECO:0007669"/>
    <property type="project" value="TreeGrafter"/>
</dbReference>
<dbReference type="PANTHER" id="PTHR30616:SF2">
    <property type="entry name" value="PURINE NUCLEOSIDE PHOSPHORYLASE LACC1"/>
    <property type="match status" value="1"/>
</dbReference>
<dbReference type="EMBL" id="CP045119">
    <property type="protein sequence ID" value="QIN83072.1"/>
    <property type="molecule type" value="Genomic_DNA"/>
</dbReference>
<keyword evidence="7" id="KW-0862">Zinc</keyword>
<comment type="catalytic activity">
    <reaction evidence="9">
        <text>adenosine + phosphate = alpha-D-ribose 1-phosphate + adenine</text>
        <dbReference type="Rhea" id="RHEA:27642"/>
        <dbReference type="ChEBI" id="CHEBI:16335"/>
        <dbReference type="ChEBI" id="CHEBI:16708"/>
        <dbReference type="ChEBI" id="CHEBI:43474"/>
        <dbReference type="ChEBI" id="CHEBI:57720"/>
        <dbReference type="EC" id="2.4.2.1"/>
    </reaction>
    <physiologicalReaction direction="left-to-right" evidence="9">
        <dbReference type="Rhea" id="RHEA:27643"/>
    </physiologicalReaction>
</comment>
<organism evidence="12 13">
    <name type="scientific">Rubrobacter tropicus</name>
    <dbReference type="NCBI Taxonomy" id="2653851"/>
    <lineage>
        <taxon>Bacteria</taxon>
        <taxon>Bacillati</taxon>
        <taxon>Actinomycetota</taxon>
        <taxon>Rubrobacteria</taxon>
        <taxon>Rubrobacterales</taxon>
        <taxon>Rubrobacteraceae</taxon>
        <taxon>Rubrobacter</taxon>
    </lineage>
</organism>
<dbReference type="InterPro" id="IPR038371">
    <property type="entry name" value="Cu_polyphenol_OxRdtase_sf"/>
</dbReference>
<gene>
    <name evidence="12" type="ORF">GBA63_10725</name>
</gene>
<dbReference type="AlphaFoldDB" id="A0A6G8Q9G7"/>
<comment type="similarity">
    <text evidence="3">Belongs to the purine nucleoside phosphorylase YfiH/LACC1 family.</text>
</comment>
<dbReference type="Pfam" id="PF02578">
    <property type="entry name" value="Cu-oxidase_4"/>
    <property type="match status" value="1"/>
</dbReference>
<accession>A0A6G8Q9G7</accession>
<evidence type="ECO:0000313" key="12">
    <source>
        <dbReference type="EMBL" id="QIN83072.1"/>
    </source>
</evidence>
<evidence type="ECO:0008006" key="14">
    <source>
        <dbReference type="Google" id="ProtNLM"/>
    </source>
</evidence>
<protein>
    <recommendedName>
        <fullName evidence="14">Laccase domain-containing protein</fullName>
    </recommendedName>
</protein>
<comment type="function">
    <text evidence="2">Purine nucleoside enzyme that catalyzes the phosphorolysis of adenosine and inosine nucleosides, yielding D-ribose 1-phosphate and the respective free bases, adenine and hypoxanthine. Also catalyzes the phosphorolysis of S-methyl-5'-thioadenosine into adenine and S-methyl-5-thio-alpha-D-ribose 1-phosphate. Also has adenosine deaminase activity.</text>
</comment>
<evidence type="ECO:0000256" key="4">
    <source>
        <dbReference type="ARBA" id="ARBA00022679"/>
    </source>
</evidence>
<evidence type="ECO:0000256" key="1">
    <source>
        <dbReference type="ARBA" id="ARBA00000553"/>
    </source>
</evidence>
<dbReference type="KEGG" id="rub:GBA63_10725"/>
<dbReference type="SUPFAM" id="SSF64438">
    <property type="entry name" value="CNF1/YfiH-like putative cysteine hydrolases"/>
    <property type="match status" value="1"/>
</dbReference>
<keyword evidence="5" id="KW-0479">Metal-binding</keyword>
<keyword evidence="6" id="KW-0378">Hydrolase</keyword>
<proteinExistence type="inferred from homology"/>
<dbReference type="InterPro" id="IPR003730">
    <property type="entry name" value="Cu_polyphenol_OxRdtase"/>
</dbReference>
<feature type="compositionally biased region" description="Low complexity" evidence="11">
    <location>
        <begin position="1"/>
        <end position="15"/>
    </location>
</feature>
<evidence type="ECO:0000256" key="8">
    <source>
        <dbReference type="ARBA" id="ARBA00047989"/>
    </source>
</evidence>
<evidence type="ECO:0000256" key="6">
    <source>
        <dbReference type="ARBA" id="ARBA00022801"/>
    </source>
</evidence>